<dbReference type="PANTHER" id="PTHR13379">
    <property type="entry name" value="UNCHARACTERIZED DUF1308"/>
    <property type="match status" value="1"/>
</dbReference>
<comment type="caution">
    <text evidence="12">The sequence shown here is derived from an EMBL/GenBank/DDBJ whole genome shotgun (WGS) entry which is preliminary data.</text>
</comment>
<keyword evidence="9" id="KW-0175">Coiled coil</keyword>
<dbReference type="GO" id="GO:0005102">
    <property type="term" value="F:signaling receptor binding"/>
    <property type="evidence" value="ECO:0007669"/>
    <property type="project" value="InterPro"/>
</dbReference>
<evidence type="ECO:0000259" key="11">
    <source>
        <dbReference type="Pfam" id="PF07000"/>
    </source>
</evidence>
<dbReference type="InterPro" id="IPR010733">
    <property type="entry name" value="DUF1308"/>
</dbReference>
<evidence type="ECO:0000256" key="1">
    <source>
        <dbReference type="ARBA" id="ARBA00004498"/>
    </source>
</evidence>
<evidence type="ECO:0000313" key="12">
    <source>
        <dbReference type="EMBL" id="CAL1264345.1"/>
    </source>
</evidence>
<keyword evidence="7" id="KW-1015">Disulfide bond</keyword>
<dbReference type="PANTHER" id="PTHR13379:SF0">
    <property type="entry name" value="UPF0415 PROTEIN C7ORF25"/>
    <property type="match status" value="1"/>
</dbReference>
<feature type="domain" description="DUF1308" evidence="11">
    <location>
        <begin position="413"/>
        <end position="567"/>
    </location>
</feature>
<gene>
    <name evidence="12" type="ORF">LARSCL_LOCUS1983</name>
</gene>
<evidence type="ECO:0000256" key="3">
    <source>
        <dbReference type="ARBA" id="ARBA00022473"/>
    </source>
</evidence>
<dbReference type="PRINTS" id="PR01349">
    <property type="entry name" value="WNTPROTEIN"/>
</dbReference>
<keyword evidence="10" id="KW-0732">Signal</keyword>
<evidence type="ECO:0000256" key="7">
    <source>
        <dbReference type="ARBA" id="ARBA00023157"/>
    </source>
</evidence>
<dbReference type="SMART" id="SM00097">
    <property type="entry name" value="WNT1"/>
    <property type="match status" value="1"/>
</dbReference>
<keyword evidence="13" id="KW-1185">Reference proteome</keyword>
<reference evidence="12 13" key="1">
    <citation type="submission" date="2024-04" db="EMBL/GenBank/DDBJ databases">
        <authorList>
            <person name="Rising A."/>
            <person name="Reimegard J."/>
            <person name="Sonavane S."/>
            <person name="Akerstrom W."/>
            <person name="Nylinder S."/>
            <person name="Hedman E."/>
            <person name="Kallberg Y."/>
        </authorList>
    </citation>
    <scope>NUCLEOTIDE SEQUENCE [LARGE SCALE GENOMIC DNA]</scope>
</reference>
<evidence type="ECO:0000256" key="5">
    <source>
        <dbReference type="ARBA" id="ARBA00022530"/>
    </source>
</evidence>
<evidence type="ECO:0000256" key="2">
    <source>
        <dbReference type="ARBA" id="ARBA00005683"/>
    </source>
</evidence>
<protein>
    <recommendedName>
        <fullName evidence="8">Protein Wnt</fullName>
    </recommendedName>
</protein>
<evidence type="ECO:0000313" key="13">
    <source>
        <dbReference type="Proteomes" id="UP001497382"/>
    </source>
</evidence>
<name>A0AAV1YZG3_9ARAC</name>
<keyword evidence="6 8" id="KW-0879">Wnt signaling pathway</keyword>
<dbReference type="EMBL" id="CAXIEN010000013">
    <property type="protein sequence ID" value="CAL1264345.1"/>
    <property type="molecule type" value="Genomic_DNA"/>
</dbReference>
<comment type="subcellular location">
    <subcellularLocation>
        <location evidence="1 8">Secreted</location>
        <location evidence="1 8">Extracellular space</location>
        <location evidence="1 8">Extracellular matrix</location>
    </subcellularLocation>
</comment>
<proteinExistence type="inferred from homology"/>
<dbReference type="GO" id="GO:0005576">
    <property type="term" value="C:extracellular region"/>
    <property type="evidence" value="ECO:0007669"/>
    <property type="project" value="InterPro"/>
</dbReference>
<feature type="chain" id="PRO_5043359771" description="Protein Wnt" evidence="10">
    <location>
        <begin position="22"/>
        <end position="573"/>
    </location>
</feature>
<comment type="similarity">
    <text evidence="2 8">Belongs to the Wnt family.</text>
</comment>
<evidence type="ECO:0000256" key="10">
    <source>
        <dbReference type="SAM" id="SignalP"/>
    </source>
</evidence>
<dbReference type="GO" id="GO:0016055">
    <property type="term" value="P:Wnt signaling pathway"/>
    <property type="evidence" value="ECO:0007669"/>
    <property type="project" value="UniProtKB-KW"/>
</dbReference>
<dbReference type="InterPro" id="IPR005817">
    <property type="entry name" value="Wnt"/>
</dbReference>
<dbReference type="Pfam" id="PF07000">
    <property type="entry name" value="DUF1308"/>
    <property type="match status" value="1"/>
</dbReference>
<sequence>MLRSVFVNIIVLLMLLPQGLAIKWMALLHSASVATIDKTDHCESLVGLTKRQIKICKKNLEVMESVRNGAQLSIAECQWQFKTRRWNCSTVNGTKIFGKVLSDGTREAAFVHAISAAGVAHQVTRACSSGALGRCGCDRTVRGFSPEGFQWSGCSDNVAYGTAFSKSFVDARDLRAARGRSSARALMNLHNNEAGRKLTKNREKLKVEHIRSSNIYHLSAIVRSCIEMQGVIKVLETFSYVIEDEEDEAYEVSLTVDIVADYGKTWVKVATRNPFHLYQASVGHGKYGRKSIIEQIEDMIECAEQNHHMFAAPNIVVRLAAGVTKELKELLDELGVQVIGEIVTSDSEENVNVTCNKQLELVDSLENQLTSLENIHLNIDEDSEPSSSDIISPESNEESSFFNLQSIPSDAVLNLDVSTFLAYVSNMTNGHCHAKYKEKLLMDLAEMERAHPVKPVLDQLFQVCCKTAHRDFLEILSTVGGETEKHRASEMLSKVSVVPDNPSPKALALEKTSKIKERSKIVFGTGDSMKAVTVSANLGFLRAAQSQGIKFVAFVHESRALTECKELKNADDN</sequence>
<dbReference type="Pfam" id="PF00110">
    <property type="entry name" value="wnt"/>
    <property type="match status" value="1"/>
</dbReference>
<dbReference type="AlphaFoldDB" id="A0AAV1YZG3"/>
<keyword evidence="5" id="KW-0272">Extracellular matrix</keyword>
<feature type="signal peptide" evidence="10">
    <location>
        <begin position="1"/>
        <end position="21"/>
    </location>
</feature>
<evidence type="ECO:0000256" key="9">
    <source>
        <dbReference type="SAM" id="Coils"/>
    </source>
</evidence>
<evidence type="ECO:0000256" key="6">
    <source>
        <dbReference type="ARBA" id="ARBA00022687"/>
    </source>
</evidence>
<accession>A0AAV1YZG3</accession>
<keyword evidence="4" id="KW-0964">Secreted</keyword>
<dbReference type="Proteomes" id="UP001497382">
    <property type="component" value="Unassembled WGS sequence"/>
</dbReference>
<organism evidence="12 13">
    <name type="scientific">Larinioides sclopetarius</name>
    <dbReference type="NCBI Taxonomy" id="280406"/>
    <lineage>
        <taxon>Eukaryota</taxon>
        <taxon>Metazoa</taxon>
        <taxon>Ecdysozoa</taxon>
        <taxon>Arthropoda</taxon>
        <taxon>Chelicerata</taxon>
        <taxon>Arachnida</taxon>
        <taxon>Araneae</taxon>
        <taxon>Araneomorphae</taxon>
        <taxon>Entelegynae</taxon>
        <taxon>Araneoidea</taxon>
        <taxon>Araneidae</taxon>
        <taxon>Larinioides</taxon>
    </lineage>
</organism>
<evidence type="ECO:0000256" key="4">
    <source>
        <dbReference type="ARBA" id="ARBA00022525"/>
    </source>
</evidence>
<feature type="coiled-coil region" evidence="9">
    <location>
        <begin position="355"/>
        <end position="382"/>
    </location>
</feature>
<evidence type="ECO:0000256" key="8">
    <source>
        <dbReference type="RuleBase" id="RU003500"/>
    </source>
</evidence>
<keyword evidence="3 8" id="KW-0217">Developmental protein</keyword>
<comment type="function">
    <text evidence="8">Ligand for members of the frizzled family of seven transmembrane receptors.</text>
</comment>